<protein>
    <submittedName>
        <fullName evidence="1">Uncharacterized protein</fullName>
    </submittedName>
</protein>
<evidence type="ECO:0000313" key="1">
    <source>
        <dbReference type="EMBL" id="MPN48371.1"/>
    </source>
</evidence>
<sequence>MQKKGAEQSGVLGIGAIAGEYDALALQKGAVTGCEGKLLVLFQGSDILTDERFKLLGRHGVDVFK</sequence>
<organism evidence="1">
    <name type="scientific">bioreactor metagenome</name>
    <dbReference type="NCBI Taxonomy" id="1076179"/>
    <lineage>
        <taxon>unclassified sequences</taxon>
        <taxon>metagenomes</taxon>
        <taxon>ecological metagenomes</taxon>
    </lineage>
</organism>
<name>A0A645IAK2_9ZZZZ</name>
<dbReference type="EMBL" id="VSSQ01110640">
    <property type="protein sequence ID" value="MPN48371.1"/>
    <property type="molecule type" value="Genomic_DNA"/>
</dbReference>
<gene>
    <name evidence="1" type="ORF">SDC9_195978</name>
</gene>
<comment type="caution">
    <text evidence="1">The sequence shown here is derived from an EMBL/GenBank/DDBJ whole genome shotgun (WGS) entry which is preliminary data.</text>
</comment>
<proteinExistence type="predicted"/>
<reference evidence="1" key="1">
    <citation type="submission" date="2019-08" db="EMBL/GenBank/DDBJ databases">
        <authorList>
            <person name="Kucharzyk K."/>
            <person name="Murdoch R.W."/>
            <person name="Higgins S."/>
            <person name="Loffler F."/>
        </authorList>
    </citation>
    <scope>NUCLEOTIDE SEQUENCE</scope>
</reference>
<dbReference type="AlphaFoldDB" id="A0A645IAK2"/>
<accession>A0A645IAK2</accession>